<dbReference type="EMBL" id="BTGU01000026">
    <property type="protein sequence ID" value="GMN47711.1"/>
    <property type="molecule type" value="Genomic_DNA"/>
</dbReference>
<feature type="region of interest" description="Disordered" evidence="1">
    <location>
        <begin position="118"/>
        <end position="137"/>
    </location>
</feature>
<gene>
    <name evidence="2" type="ORF">TIFTF001_016892</name>
</gene>
<dbReference type="AlphaFoldDB" id="A0AA88D961"/>
<name>A0AA88D961_FICCA</name>
<organism evidence="2 3">
    <name type="scientific">Ficus carica</name>
    <name type="common">Common fig</name>
    <dbReference type="NCBI Taxonomy" id="3494"/>
    <lineage>
        <taxon>Eukaryota</taxon>
        <taxon>Viridiplantae</taxon>
        <taxon>Streptophyta</taxon>
        <taxon>Embryophyta</taxon>
        <taxon>Tracheophyta</taxon>
        <taxon>Spermatophyta</taxon>
        <taxon>Magnoliopsida</taxon>
        <taxon>eudicotyledons</taxon>
        <taxon>Gunneridae</taxon>
        <taxon>Pentapetalae</taxon>
        <taxon>rosids</taxon>
        <taxon>fabids</taxon>
        <taxon>Rosales</taxon>
        <taxon>Moraceae</taxon>
        <taxon>Ficeae</taxon>
        <taxon>Ficus</taxon>
    </lineage>
</organism>
<comment type="caution">
    <text evidence="2">The sequence shown here is derived from an EMBL/GenBank/DDBJ whole genome shotgun (WGS) entry which is preliminary data.</text>
</comment>
<sequence>MDETLVAPMDKAWEKNKCLRMVRRTPDVIDETLRSLSLLLWSDQIIMNEVDKLGDGFGKRHMNHGGGDQKRLFVYFGSECGDSGETTCFMGVKALHHLSYLPLMTLIITPLARSPMTMTKSDSRGKCETLEASVETP</sequence>
<evidence type="ECO:0000313" key="3">
    <source>
        <dbReference type="Proteomes" id="UP001187192"/>
    </source>
</evidence>
<proteinExistence type="predicted"/>
<evidence type="ECO:0000313" key="2">
    <source>
        <dbReference type="EMBL" id="GMN47711.1"/>
    </source>
</evidence>
<accession>A0AA88D961</accession>
<dbReference type="Proteomes" id="UP001187192">
    <property type="component" value="Unassembled WGS sequence"/>
</dbReference>
<protein>
    <submittedName>
        <fullName evidence="2">Uncharacterized protein</fullName>
    </submittedName>
</protein>
<reference evidence="2" key="1">
    <citation type="submission" date="2023-07" db="EMBL/GenBank/DDBJ databases">
        <title>draft genome sequence of fig (Ficus carica).</title>
        <authorList>
            <person name="Takahashi T."/>
            <person name="Nishimura K."/>
        </authorList>
    </citation>
    <scope>NUCLEOTIDE SEQUENCE</scope>
</reference>
<evidence type="ECO:0000256" key="1">
    <source>
        <dbReference type="SAM" id="MobiDB-lite"/>
    </source>
</evidence>
<keyword evidence="3" id="KW-1185">Reference proteome</keyword>